<accession>A0A427XVP8</accession>
<dbReference type="OrthoDB" id="6730379at2759"/>
<keyword evidence="8" id="KW-1185">Reference proteome</keyword>
<sequence length="279" mass="30353">MIAAIISFGLGHIHSPNIMAWQIIFIFGQVWEMFCDPKSYLFLAMTLLLNIGAAVTNAFGPTPISNFGFDAFVTALLNMPFGFLQFNCILLASYAAARWKYKASVLAAFGLPVVVGLAMLYAEGVSKSFRQSVALAGYYLFAVLFGGNPLIVSWMVANTAGQTKKSAVMSLYNAGSSVGTIVGPLLFDAQDKPHYIPDVKATLGVFCALLGVIGIQCFVLFSLNKVRQRQRVAHGKPRDIVDTSMADKYQAYGAGNDALGQNALLDMTDFRNDEFVYVY</sequence>
<feature type="transmembrane region" description="Helical" evidence="6">
    <location>
        <begin position="6"/>
        <end position="28"/>
    </location>
</feature>
<dbReference type="SUPFAM" id="SSF103473">
    <property type="entry name" value="MFS general substrate transporter"/>
    <property type="match status" value="1"/>
</dbReference>
<dbReference type="AlphaFoldDB" id="A0A427XVP8"/>
<protein>
    <recommendedName>
        <fullName evidence="9">Major facilitator superfamily (MFS) profile domain-containing protein</fullName>
    </recommendedName>
</protein>
<feature type="transmembrane region" description="Helical" evidence="6">
    <location>
        <begin position="169"/>
        <end position="187"/>
    </location>
</feature>
<dbReference type="Proteomes" id="UP000279259">
    <property type="component" value="Unassembled WGS sequence"/>
</dbReference>
<feature type="transmembrane region" description="Helical" evidence="6">
    <location>
        <begin position="103"/>
        <end position="122"/>
    </location>
</feature>
<evidence type="ECO:0000256" key="4">
    <source>
        <dbReference type="ARBA" id="ARBA00022989"/>
    </source>
</evidence>
<organism evidence="7 8">
    <name type="scientific">Saitozyma podzolica</name>
    <dbReference type="NCBI Taxonomy" id="1890683"/>
    <lineage>
        <taxon>Eukaryota</taxon>
        <taxon>Fungi</taxon>
        <taxon>Dikarya</taxon>
        <taxon>Basidiomycota</taxon>
        <taxon>Agaricomycotina</taxon>
        <taxon>Tremellomycetes</taxon>
        <taxon>Tremellales</taxon>
        <taxon>Trimorphomycetaceae</taxon>
        <taxon>Saitozyma</taxon>
    </lineage>
</organism>
<feature type="transmembrane region" description="Helical" evidence="6">
    <location>
        <begin position="40"/>
        <end position="59"/>
    </location>
</feature>
<keyword evidence="5 6" id="KW-0472">Membrane</keyword>
<evidence type="ECO:0000256" key="2">
    <source>
        <dbReference type="ARBA" id="ARBA00022448"/>
    </source>
</evidence>
<feature type="transmembrane region" description="Helical" evidence="6">
    <location>
        <begin position="134"/>
        <end position="157"/>
    </location>
</feature>
<dbReference type="EMBL" id="RSCD01000025">
    <property type="protein sequence ID" value="RSH82986.1"/>
    <property type="molecule type" value="Genomic_DNA"/>
</dbReference>
<dbReference type="InterPro" id="IPR036259">
    <property type="entry name" value="MFS_trans_sf"/>
</dbReference>
<gene>
    <name evidence="7" type="ORF">EHS25_005695</name>
</gene>
<keyword evidence="4 6" id="KW-1133">Transmembrane helix</keyword>
<evidence type="ECO:0000256" key="1">
    <source>
        <dbReference type="ARBA" id="ARBA00004141"/>
    </source>
</evidence>
<evidence type="ECO:0008006" key="9">
    <source>
        <dbReference type="Google" id="ProtNLM"/>
    </source>
</evidence>
<proteinExistence type="predicted"/>
<evidence type="ECO:0000256" key="3">
    <source>
        <dbReference type="ARBA" id="ARBA00022692"/>
    </source>
</evidence>
<keyword evidence="3 6" id="KW-0812">Transmembrane</keyword>
<dbReference type="FunFam" id="1.20.1250.20:FF:000295">
    <property type="entry name" value="Unplaced genomic scaffold supercont1.7, whole genome shotgun sequence"/>
    <property type="match status" value="1"/>
</dbReference>
<evidence type="ECO:0000256" key="5">
    <source>
        <dbReference type="ARBA" id="ARBA00023136"/>
    </source>
</evidence>
<dbReference type="PANTHER" id="PTHR43791:SF16">
    <property type="entry name" value="TRANSPORTER, PUTATIVE (AFU_ORTHOLOGUE AFUA_3G01840)-RELATED"/>
    <property type="match status" value="1"/>
</dbReference>
<name>A0A427XVP8_9TREE</name>
<evidence type="ECO:0000313" key="7">
    <source>
        <dbReference type="EMBL" id="RSH82986.1"/>
    </source>
</evidence>
<dbReference type="PANTHER" id="PTHR43791">
    <property type="entry name" value="PERMEASE-RELATED"/>
    <property type="match status" value="1"/>
</dbReference>
<evidence type="ECO:0000256" key="6">
    <source>
        <dbReference type="SAM" id="Phobius"/>
    </source>
</evidence>
<reference evidence="7 8" key="1">
    <citation type="submission" date="2018-11" db="EMBL/GenBank/DDBJ databases">
        <title>Genome sequence of Saitozyma podzolica DSM 27192.</title>
        <authorList>
            <person name="Aliyu H."/>
            <person name="Gorte O."/>
            <person name="Ochsenreither K."/>
        </authorList>
    </citation>
    <scope>NUCLEOTIDE SEQUENCE [LARGE SCALE GENOMIC DNA]</scope>
    <source>
        <strain evidence="7 8">DSM 27192</strain>
    </source>
</reference>
<evidence type="ECO:0000313" key="8">
    <source>
        <dbReference type="Proteomes" id="UP000279259"/>
    </source>
</evidence>
<feature type="transmembrane region" description="Helical" evidence="6">
    <location>
        <begin position="199"/>
        <end position="221"/>
    </location>
</feature>
<comment type="subcellular location">
    <subcellularLocation>
        <location evidence="1">Membrane</location>
        <topology evidence="1">Multi-pass membrane protein</topology>
    </subcellularLocation>
</comment>
<comment type="caution">
    <text evidence="7">The sequence shown here is derived from an EMBL/GenBank/DDBJ whole genome shotgun (WGS) entry which is preliminary data.</text>
</comment>
<dbReference type="GO" id="GO:0022857">
    <property type="term" value="F:transmembrane transporter activity"/>
    <property type="evidence" value="ECO:0007669"/>
    <property type="project" value="TreeGrafter"/>
</dbReference>
<keyword evidence="2" id="KW-0813">Transport</keyword>
<dbReference type="Gene3D" id="1.20.1250.20">
    <property type="entry name" value="MFS general substrate transporter like domains"/>
    <property type="match status" value="1"/>
</dbReference>
<feature type="transmembrane region" description="Helical" evidence="6">
    <location>
        <begin position="71"/>
        <end position="96"/>
    </location>
</feature>
<dbReference type="GO" id="GO:0016020">
    <property type="term" value="C:membrane"/>
    <property type="evidence" value="ECO:0007669"/>
    <property type="project" value="UniProtKB-SubCell"/>
</dbReference>